<comment type="catalytic activity">
    <reaction evidence="7">
        <text>Preferential cleavage: (Ac)2-L-Lys-D-Ala-|-D-Ala. Also transpeptidation of peptidyl-alanyl moieties that are N-acyl substituents of D-alanine.</text>
        <dbReference type="EC" id="3.4.16.4"/>
    </reaction>
</comment>
<evidence type="ECO:0000256" key="1">
    <source>
        <dbReference type="ARBA" id="ARBA00022645"/>
    </source>
</evidence>
<dbReference type="InterPro" id="IPR023346">
    <property type="entry name" value="Lysozyme-like_dom_sf"/>
</dbReference>
<keyword evidence="14" id="KW-1185">Reference proteome</keyword>
<dbReference type="Gene3D" id="3.40.710.10">
    <property type="entry name" value="DD-peptidase/beta-lactamase superfamily"/>
    <property type="match status" value="1"/>
</dbReference>
<feature type="domain" description="Glycosyl transferase family 51" evidence="12">
    <location>
        <begin position="78"/>
        <end position="256"/>
    </location>
</feature>
<evidence type="ECO:0000256" key="8">
    <source>
        <dbReference type="ARBA" id="ARBA00049902"/>
    </source>
</evidence>
<dbReference type="PANTHER" id="PTHR32282:SF29">
    <property type="entry name" value="PENICILLIN-BINDING PROTEIN 1A"/>
    <property type="match status" value="1"/>
</dbReference>
<keyword evidence="6" id="KW-0511">Multifunctional enzyme</keyword>
<dbReference type="Pfam" id="PF00912">
    <property type="entry name" value="Transgly"/>
    <property type="match status" value="1"/>
</dbReference>
<evidence type="ECO:0000259" key="12">
    <source>
        <dbReference type="Pfam" id="PF00912"/>
    </source>
</evidence>
<dbReference type="InterPro" id="IPR050396">
    <property type="entry name" value="Glycosyltr_51/Transpeptidase"/>
</dbReference>
<comment type="catalytic activity">
    <reaction evidence="8">
        <text>[GlcNAc-(1-&gt;4)-Mur2Ac(oyl-L-Ala-gamma-D-Glu-L-Lys-D-Ala-D-Ala)](n)-di-trans,octa-cis-undecaprenyl diphosphate + beta-D-GlcNAc-(1-&gt;4)-Mur2Ac(oyl-L-Ala-gamma-D-Glu-L-Lys-D-Ala-D-Ala)-di-trans,octa-cis-undecaprenyl diphosphate = [GlcNAc-(1-&gt;4)-Mur2Ac(oyl-L-Ala-gamma-D-Glu-L-Lys-D-Ala-D-Ala)](n+1)-di-trans,octa-cis-undecaprenyl diphosphate + di-trans,octa-cis-undecaprenyl diphosphate + H(+)</text>
        <dbReference type="Rhea" id="RHEA:23708"/>
        <dbReference type="Rhea" id="RHEA-COMP:9602"/>
        <dbReference type="Rhea" id="RHEA-COMP:9603"/>
        <dbReference type="ChEBI" id="CHEBI:15378"/>
        <dbReference type="ChEBI" id="CHEBI:58405"/>
        <dbReference type="ChEBI" id="CHEBI:60033"/>
        <dbReference type="ChEBI" id="CHEBI:78435"/>
        <dbReference type="EC" id="2.4.99.28"/>
    </reaction>
</comment>
<dbReference type="InterPro" id="IPR012338">
    <property type="entry name" value="Beta-lactam/transpept-like"/>
</dbReference>
<feature type="compositionally biased region" description="Basic residues" evidence="9">
    <location>
        <begin position="7"/>
        <end position="21"/>
    </location>
</feature>
<keyword evidence="10" id="KW-0812">Transmembrane</keyword>
<dbReference type="SUPFAM" id="SSF56601">
    <property type="entry name" value="beta-lactamase/transpeptidase-like"/>
    <property type="match status" value="1"/>
</dbReference>
<evidence type="ECO:0000256" key="9">
    <source>
        <dbReference type="SAM" id="MobiDB-lite"/>
    </source>
</evidence>
<feature type="domain" description="Penicillin-binding protein transpeptidase" evidence="11">
    <location>
        <begin position="356"/>
        <end position="635"/>
    </location>
</feature>
<evidence type="ECO:0000256" key="5">
    <source>
        <dbReference type="ARBA" id="ARBA00022801"/>
    </source>
</evidence>
<reference evidence="13 14" key="1">
    <citation type="submission" date="2023-10" db="EMBL/GenBank/DDBJ databases">
        <title>Holzapfeliella saturejae sp. nov. isolated from Satureja montana flowers.</title>
        <authorList>
            <person name="Alcantara C."/>
            <person name="Zuniga M."/>
            <person name="Landete J.M."/>
            <person name="Monedero V."/>
        </authorList>
    </citation>
    <scope>NUCLEOTIDE SEQUENCE [LARGE SCALE GENOMIC DNA]</scope>
    <source>
        <strain evidence="13 14">He02</strain>
    </source>
</reference>
<feature type="compositionally biased region" description="Low complexity" evidence="9">
    <location>
        <begin position="678"/>
        <end position="728"/>
    </location>
</feature>
<evidence type="ECO:0000259" key="11">
    <source>
        <dbReference type="Pfam" id="PF00905"/>
    </source>
</evidence>
<dbReference type="Gene3D" id="1.10.3810.10">
    <property type="entry name" value="Biosynthetic peptidoglycan transglycosylase-like"/>
    <property type="match status" value="1"/>
</dbReference>
<dbReference type="NCBIfam" id="TIGR02074">
    <property type="entry name" value="PBP_1a_fam"/>
    <property type="match status" value="1"/>
</dbReference>
<evidence type="ECO:0000256" key="4">
    <source>
        <dbReference type="ARBA" id="ARBA00022679"/>
    </source>
</evidence>
<proteinExistence type="predicted"/>
<keyword evidence="10" id="KW-1133">Transmembrane helix</keyword>
<dbReference type="Pfam" id="PF00905">
    <property type="entry name" value="Transpeptidase"/>
    <property type="match status" value="1"/>
</dbReference>
<feature type="region of interest" description="Disordered" evidence="9">
    <location>
        <begin position="1"/>
        <end position="21"/>
    </location>
</feature>
<keyword evidence="3" id="KW-0328">Glycosyltransferase</keyword>
<evidence type="ECO:0000313" key="14">
    <source>
        <dbReference type="Proteomes" id="UP001377804"/>
    </source>
</evidence>
<name>A0ABU8SID9_9LACO</name>
<feature type="compositionally biased region" description="Low complexity" evidence="9">
    <location>
        <begin position="739"/>
        <end position="752"/>
    </location>
</feature>
<dbReference type="SUPFAM" id="SSF53955">
    <property type="entry name" value="Lysozyme-like"/>
    <property type="match status" value="1"/>
</dbReference>
<evidence type="ECO:0000256" key="2">
    <source>
        <dbReference type="ARBA" id="ARBA00022670"/>
    </source>
</evidence>
<sequence length="752" mass="83580">MTNNKELKRKRAPQQQKPKKAKKKSRLWVRLVKWFLMIVTFFFVCGIGLFAFYAKDAPAITQERLQAGGSTQIYDRNGTFVRSIGTQERDYVTNDNIPQTMKDAIVSIEDRRFYQQSLGIDPIRIVTSALGNIKSGSTTSGGSTITQQLVKLTAFSTSSDQRTLRRKAQEAWLAMQVEREYSKDQILEYYLNKVYMNYGNYGVGTGAKYYYGKELNQLSLPQIALMAAMPNAPTSYDPYVYPDNALRRRNLVLSEMLENQKITQDQYQQAVNTPITDGLVDQSSHQTQDSNNAITDAYIKEALTEAQRLNYNPYQDNLKITLNMDYDAQKRLYNLANNGTVSFNNSGSSKGLLQVGATVIDPNTGGIVAMIGGRNQDNVQFGYNRAVQQTRSTGSTIKPLLDYAPAIEYLNWSTAKYLDDSKYIYPGTNVQLYDWDMQYMGNISMRTALVQSRNVPAVKTLQEVGVSKASDFVKAMGINIDKNSGLSVGIGADISSLQLAAGYATFANGGTYYQPTYIQKVETADGNVETYNSTGVRVMKESTAYMITDMLKGVIQPGQFGSSAYISGLPQAGKTGTVQYSQEELAKYPSYASTPKDSWFSGYSKDYVMSVWTGYDNIGDGTIRGTESNSAQLLYRYMMQYLSRDASYSDWKQPSSVERVGTGLYVKGYAPKVTETPSTNRQSSSQNSSSSESSESSSSHSSSTASSSSSQSRTDNTNTNQNNTEVTSPQSREEDRTDNNNNRNDNQNNTGE</sequence>
<dbReference type="InterPro" id="IPR036950">
    <property type="entry name" value="PBP_transglycosylase"/>
</dbReference>
<dbReference type="EMBL" id="JAWMWG010000001">
    <property type="protein sequence ID" value="MEJ6348467.1"/>
    <property type="molecule type" value="Genomic_DNA"/>
</dbReference>
<dbReference type="InterPro" id="IPR001460">
    <property type="entry name" value="PCN-bd_Tpept"/>
</dbReference>
<evidence type="ECO:0000256" key="7">
    <source>
        <dbReference type="ARBA" id="ARBA00034000"/>
    </source>
</evidence>
<keyword evidence="2" id="KW-0645">Protease</keyword>
<dbReference type="InterPro" id="IPR001264">
    <property type="entry name" value="Glyco_trans_51"/>
</dbReference>
<evidence type="ECO:0000256" key="10">
    <source>
        <dbReference type="SAM" id="Phobius"/>
    </source>
</evidence>
<organism evidence="13 14">
    <name type="scientific">Holzapfeliella saturejae</name>
    <dbReference type="NCBI Taxonomy" id="3082953"/>
    <lineage>
        <taxon>Bacteria</taxon>
        <taxon>Bacillati</taxon>
        <taxon>Bacillota</taxon>
        <taxon>Bacilli</taxon>
        <taxon>Lactobacillales</taxon>
        <taxon>Lactobacillaceae</taxon>
        <taxon>Holzapfeliella</taxon>
    </lineage>
</organism>
<comment type="caution">
    <text evidence="13">The sequence shown here is derived from an EMBL/GenBank/DDBJ whole genome shotgun (WGS) entry which is preliminary data.</text>
</comment>
<protein>
    <submittedName>
        <fullName evidence="13">PBP1A family penicillin-binding protein</fullName>
    </submittedName>
</protein>
<feature type="region of interest" description="Disordered" evidence="9">
    <location>
        <begin position="671"/>
        <end position="752"/>
    </location>
</feature>
<keyword evidence="10" id="KW-0472">Membrane</keyword>
<gene>
    <name evidence="13" type="ORF">R4Y45_04400</name>
</gene>
<keyword evidence="1" id="KW-0121">Carboxypeptidase</keyword>
<evidence type="ECO:0000256" key="3">
    <source>
        <dbReference type="ARBA" id="ARBA00022676"/>
    </source>
</evidence>
<evidence type="ECO:0000256" key="6">
    <source>
        <dbReference type="ARBA" id="ARBA00023268"/>
    </source>
</evidence>
<dbReference type="PANTHER" id="PTHR32282">
    <property type="entry name" value="BINDING PROTEIN TRANSPEPTIDASE, PUTATIVE-RELATED"/>
    <property type="match status" value="1"/>
</dbReference>
<keyword evidence="5" id="KW-0378">Hydrolase</keyword>
<dbReference type="Proteomes" id="UP001377804">
    <property type="component" value="Unassembled WGS sequence"/>
</dbReference>
<keyword evidence="4" id="KW-0808">Transferase</keyword>
<dbReference type="RefSeq" id="WP_339969661.1">
    <property type="nucleotide sequence ID" value="NZ_JAWMWG010000001.1"/>
</dbReference>
<feature type="transmembrane region" description="Helical" evidence="10">
    <location>
        <begin position="27"/>
        <end position="54"/>
    </location>
</feature>
<accession>A0ABU8SID9</accession>
<evidence type="ECO:0000313" key="13">
    <source>
        <dbReference type="EMBL" id="MEJ6348467.1"/>
    </source>
</evidence>